<evidence type="ECO:0000313" key="2">
    <source>
        <dbReference type="Proteomes" id="UP000827976"/>
    </source>
</evidence>
<evidence type="ECO:0000313" key="1">
    <source>
        <dbReference type="EMBL" id="KAH7690179.1"/>
    </source>
</evidence>
<sequence length="298" mass="34319">MHGLRKTESFLGTLARNSTLAPITVTNWRKMPTKESLWEYVQKKYIVPQEGKKWVLATIGDDWRVYKCRVKKEHYYKYNTDKMRILNHPQHIGEDKFKELLNYWNSTNAKRITEVNINNRKRQINMHTAGKKSFARIRKQMSQMQVVQSQQSSENQSVDAFSMVMGGTRPGRAMLYGRSVTPTDLKGKGVSDGSSVKISQNFIEGMKEHMREEMREEIREEMKKQMEEQMASYKSSVQQQFLSMMSQLQGLVPGMNINQVPAFNLNFGSPEDANSAQQTQAIRARNASSASSYEPQGQ</sequence>
<accession>A0ACB7WNR6</accession>
<protein>
    <submittedName>
        <fullName evidence="1">Transposase Ptta/En/Spm plant protein</fullName>
    </submittedName>
</protein>
<proteinExistence type="predicted"/>
<keyword evidence="2" id="KW-1185">Reference proteome</keyword>
<gene>
    <name evidence="1" type="ORF">IHE45_02G028400</name>
</gene>
<reference evidence="2" key="1">
    <citation type="journal article" date="2022" name="Nat. Commun.">
        <title>Chromosome evolution and the genetic basis of agronomically important traits in greater yam.</title>
        <authorList>
            <person name="Bredeson J.V."/>
            <person name="Lyons J.B."/>
            <person name="Oniyinde I.O."/>
            <person name="Okereke N.R."/>
            <person name="Kolade O."/>
            <person name="Nnabue I."/>
            <person name="Nwadili C.O."/>
            <person name="Hribova E."/>
            <person name="Parker M."/>
            <person name="Nwogha J."/>
            <person name="Shu S."/>
            <person name="Carlson J."/>
            <person name="Kariba R."/>
            <person name="Muthemba S."/>
            <person name="Knop K."/>
            <person name="Barton G.J."/>
            <person name="Sherwood A.V."/>
            <person name="Lopez-Montes A."/>
            <person name="Asiedu R."/>
            <person name="Jamnadass R."/>
            <person name="Muchugi A."/>
            <person name="Goodstein D."/>
            <person name="Egesi C.N."/>
            <person name="Featherston J."/>
            <person name="Asfaw A."/>
            <person name="Simpson G.G."/>
            <person name="Dolezel J."/>
            <person name="Hendre P.S."/>
            <person name="Van Deynze A."/>
            <person name="Kumar P.L."/>
            <person name="Obidiegwu J.E."/>
            <person name="Bhattacharjee R."/>
            <person name="Rokhsar D.S."/>
        </authorList>
    </citation>
    <scope>NUCLEOTIDE SEQUENCE [LARGE SCALE GENOMIC DNA]</scope>
    <source>
        <strain evidence="2">cv. TDa95/00328</strain>
    </source>
</reference>
<dbReference type="EMBL" id="CM037012">
    <property type="protein sequence ID" value="KAH7690179.1"/>
    <property type="molecule type" value="Genomic_DNA"/>
</dbReference>
<name>A0ACB7WNR6_DIOAL</name>
<comment type="caution">
    <text evidence="1">The sequence shown here is derived from an EMBL/GenBank/DDBJ whole genome shotgun (WGS) entry which is preliminary data.</text>
</comment>
<organism evidence="1 2">
    <name type="scientific">Dioscorea alata</name>
    <name type="common">Purple yam</name>
    <dbReference type="NCBI Taxonomy" id="55571"/>
    <lineage>
        <taxon>Eukaryota</taxon>
        <taxon>Viridiplantae</taxon>
        <taxon>Streptophyta</taxon>
        <taxon>Embryophyta</taxon>
        <taxon>Tracheophyta</taxon>
        <taxon>Spermatophyta</taxon>
        <taxon>Magnoliopsida</taxon>
        <taxon>Liliopsida</taxon>
        <taxon>Dioscoreales</taxon>
        <taxon>Dioscoreaceae</taxon>
        <taxon>Dioscorea</taxon>
    </lineage>
</organism>
<dbReference type="Proteomes" id="UP000827976">
    <property type="component" value="Chromosome 2"/>
</dbReference>